<dbReference type="GO" id="GO:0005975">
    <property type="term" value="P:carbohydrate metabolic process"/>
    <property type="evidence" value="ECO:0007669"/>
    <property type="project" value="InterPro"/>
</dbReference>
<comment type="caution">
    <text evidence="11">The sequence shown here is derived from an EMBL/GenBank/DDBJ whole genome shotgun (WGS) entry which is preliminary data.</text>
</comment>
<feature type="chain" id="PRO_5042171525" description="Exopolygalacturonase-like" evidence="10">
    <location>
        <begin position="26"/>
        <end position="414"/>
    </location>
</feature>
<dbReference type="GO" id="GO:0004650">
    <property type="term" value="F:polygalacturonase activity"/>
    <property type="evidence" value="ECO:0007669"/>
    <property type="project" value="InterPro"/>
</dbReference>
<name>A0AAE1JA17_9FABA</name>
<keyword evidence="7" id="KW-0961">Cell wall biogenesis/degradation</keyword>
<evidence type="ECO:0000256" key="7">
    <source>
        <dbReference type="ARBA" id="ARBA00023316"/>
    </source>
</evidence>
<keyword evidence="4" id="KW-0964">Secreted</keyword>
<dbReference type="Proteomes" id="UP001293593">
    <property type="component" value="Unassembled WGS sequence"/>
</dbReference>
<accession>A0AAE1JA17</accession>
<dbReference type="FunFam" id="2.160.20.10:FF:000004">
    <property type="entry name" value="Pectin lyase-like superfamily protein"/>
    <property type="match status" value="1"/>
</dbReference>
<dbReference type="GO" id="GO:0071555">
    <property type="term" value="P:cell wall organization"/>
    <property type="evidence" value="ECO:0007669"/>
    <property type="project" value="UniProtKB-KW"/>
</dbReference>
<feature type="signal peptide" evidence="10">
    <location>
        <begin position="1"/>
        <end position="25"/>
    </location>
</feature>
<dbReference type="InterPro" id="IPR012334">
    <property type="entry name" value="Pectin_lyas_fold"/>
</dbReference>
<dbReference type="Pfam" id="PF00295">
    <property type="entry name" value="Glyco_hydro_28"/>
    <property type="match status" value="1"/>
</dbReference>
<evidence type="ECO:0008006" key="13">
    <source>
        <dbReference type="Google" id="ProtNLM"/>
    </source>
</evidence>
<reference evidence="11" key="1">
    <citation type="submission" date="2023-10" db="EMBL/GenBank/DDBJ databases">
        <title>Chromosome-level genome of the transformable northern wattle, Acacia crassicarpa.</title>
        <authorList>
            <person name="Massaro I."/>
            <person name="Sinha N.R."/>
            <person name="Poethig S."/>
            <person name="Leichty A.R."/>
        </authorList>
    </citation>
    <scope>NUCLEOTIDE SEQUENCE</scope>
    <source>
        <strain evidence="11">Acra3RX</strain>
        <tissue evidence="11">Leaf</tissue>
    </source>
</reference>
<dbReference type="AlphaFoldDB" id="A0AAE1JA17"/>
<keyword evidence="3" id="KW-0134">Cell wall</keyword>
<evidence type="ECO:0000256" key="1">
    <source>
        <dbReference type="ARBA" id="ARBA00004191"/>
    </source>
</evidence>
<comment type="subcellular location">
    <subcellularLocation>
        <location evidence="1">Secreted</location>
        <location evidence="1">Cell wall</location>
    </subcellularLocation>
</comment>
<keyword evidence="12" id="KW-1185">Reference proteome</keyword>
<evidence type="ECO:0000256" key="5">
    <source>
        <dbReference type="ARBA" id="ARBA00022801"/>
    </source>
</evidence>
<dbReference type="EMBL" id="JAWXYG010000008">
    <property type="protein sequence ID" value="KAK4265803.1"/>
    <property type="molecule type" value="Genomic_DNA"/>
</dbReference>
<evidence type="ECO:0000256" key="10">
    <source>
        <dbReference type="SAM" id="SignalP"/>
    </source>
</evidence>
<keyword evidence="5 9" id="KW-0378">Hydrolase</keyword>
<evidence type="ECO:0000313" key="11">
    <source>
        <dbReference type="EMBL" id="KAK4265803.1"/>
    </source>
</evidence>
<dbReference type="InterPro" id="IPR011050">
    <property type="entry name" value="Pectin_lyase_fold/virulence"/>
</dbReference>
<protein>
    <recommendedName>
        <fullName evidence="13">Exopolygalacturonase-like</fullName>
    </recommendedName>
</protein>
<evidence type="ECO:0000256" key="6">
    <source>
        <dbReference type="ARBA" id="ARBA00023295"/>
    </source>
</evidence>
<dbReference type="InterPro" id="IPR006626">
    <property type="entry name" value="PbH1"/>
</dbReference>
<comment type="similarity">
    <text evidence="2 9">Belongs to the glycosyl hydrolase 28 family.</text>
</comment>
<gene>
    <name evidence="11" type="ORF">QN277_026808</name>
</gene>
<sequence>MKKMALSISIAVVTAYMATFRISAAMAPVSEPGDESPAENSRAVTYYDVTKYRADSSGKAHSSSAFLAAWEDACSDAGNSVLLIPEGTYLIGPISFSGPCKGNQSPKIEIAGTLKALSSPRAFQSSDWIVFEDLNRVNLTGINGMAMLDGQGSKSWTNSNCHKTKNCPSSLKFENVSYGTVSNINLIDSKFFHVQIYMCDNINLSKLNIKAPANSPNTDGIHISHSSNVNITSSIIGVGDDCVSIIQGVRNVTINGLTCGPGHGISIGSLGTFEDEKEVSNIIVQDSTLVETDNGLRIKAWPDKYPGKASYIFFSHITMDNVENPIIIDEQYQCDPENCKAKPSLVKLSNIFFSNINGTSSSPIGVDLRCSRKFPCENVVLDNVDLKMEGKPVTSRCVSVKPSYVGKNAILRCP</sequence>
<dbReference type="PROSITE" id="PS00502">
    <property type="entry name" value="POLYGALACTURONASE"/>
    <property type="match status" value="1"/>
</dbReference>
<dbReference type="InterPro" id="IPR000743">
    <property type="entry name" value="Glyco_hydro_28"/>
</dbReference>
<dbReference type="Gene3D" id="2.160.20.10">
    <property type="entry name" value="Single-stranded right-handed beta-helix, Pectin lyase-like"/>
    <property type="match status" value="1"/>
</dbReference>
<keyword evidence="10" id="KW-0732">Signal</keyword>
<evidence type="ECO:0000256" key="2">
    <source>
        <dbReference type="ARBA" id="ARBA00008834"/>
    </source>
</evidence>
<evidence type="ECO:0000313" key="12">
    <source>
        <dbReference type="Proteomes" id="UP001293593"/>
    </source>
</evidence>
<evidence type="ECO:0000256" key="8">
    <source>
        <dbReference type="PROSITE-ProRule" id="PRU10052"/>
    </source>
</evidence>
<evidence type="ECO:0000256" key="9">
    <source>
        <dbReference type="RuleBase" id="RU361169"/>
    </source>
</evidence>
<feature type="active site" evidence="8">
    <location>
        <position position="263"/>
    </location>
</feature>
<organism evidence="11 12">
    <name type="scientific">Acacia crassicarpa</name>
    <name type="common">northern wattle</name>
    <dbReference type="NCBI Taxonomy" id="499986"/>
    <lineage>
        <taxon>Eukaryota</taxon>
        <taxon>Viridiplantae</taxon>
        <taxon>Streptophyta</taxon>
        <taxon>Embryophyta</taxon>
        <taxon>Tracheophyta</taxon>
        <taxon>Spermatophyta</taxon>
        <taxon>Magnoliopsida</taxon>
        <taxon>eudicotyledons</taxon>
        <taxon>Gunneridae</taxon>
        <taxon>Pentapetalae</taxon>
        <taxon>rosids</taxon>
        <taxon>fabids</taxon>
        <taxon>Fabales</taxon>
        <taxon>Fabaceae</taxon>
        <taxon>Caesalpinioideae</taxon>
        <taxon>mimosoid clade</taxon>
        <taxon>Acacieae</taxon>
        <taxon>Acacia</taxon>
    </lineage>
</organism>
<evidence type="ECO:0000256" key="3">
    <source>
        <dbReference type="ARBA" id="ARBA00022512"/>
    </source>
</evidence>
<keyword evidence="6 9" id="KW-0326">Glycosidase</keyword>
<evidence type="ECO:0000256" key="4">
    <source>
        <dbReference type="ARBA" id="ARBA00022525"/>
    </source>
</evidence>
<dbReference type="PANTHER" id="PTHR31375">
    <property type="match status" value="1"/>
</dbReference>
<dbReference type="SUPFAM" id="SSF51126">
    <property type="entry name" value="Pectin lyase-like"/>
    <property type="match status" value="1"/>
</dbReference>
<dbReference type="SMART" id="SM00710">
    <property type="entry name" value="PbH1"/>
    <property type="match status" value="4"/>
</dbReference>
<proteinExistence type="inferred from homology"/>